<organism evidence="7 8">
    <name type="scientific">Ustilago hordei</name>
    <name type="common">Barley covered smut fungus</name>
    <dbReference type="NCBI Taxonomy" id="120017"/>
    <lineage>
        <taxon>Eukaryota</taxon>
        <taxon>Fungi</taxon>
        <taxon>Dikarya</taxon>
        <taxon>Basidiomycota</taxon>
        <taxon>Ustilaginomycotina</taxon>
        <taxon>Ustilaginomycetes</taxon>
        <taxon>Ustilaginales</taxon>
        <taxon>Ustilaginaceae</taxon>
        <taxon>Ustilago</taxon>
    </lineage>
</organism>
<dbReference type="SMART" id="SM00028">
    <property type="entry name" value="TPR"/>
    <property type="match status" value="3"/>
</dbReference>
<feature type="compositionally biased region" description="Low complexity" evidence="5">
    <location>
        <begin position="355"/>
        <end position="365"/>
    </location>
</feature>
<dbReference type="EMBL" id="CAGI01000149">
    <property type="protein sequence ID" value="CCF49835.1"/>
    <property type="molecule type" value="Genomic_DNA"/>
</dbReference>
<dbReference type="Pfam" id="PF00515">
    <property type="entry name" value="TPR_1"/>
    <property type="match status" value="1"/>
</dbReference>
<reference evidence="7 8" key="1">
    <citation type="journal article" date="2012" name="Plant Cell">
        <title>Genome comparison of barley and maize smut fungi reveals targeted loss of RNA silencing components and species-specific presence of transposable elements.</title>
        <authorList>
            <person name="Laurie J.D."/>
            <person name="Ali S."/>
            <person name="Linning R."/>
            <person name="Mannhaupt G."/>
            <person name="Wong P."/>
            <person name="Gueldener U."/>
            <person name="Muensterkoetter M."/>
            <person name="Moore R."/>
            <person name="Kahmann R."/>
            <person name="Bakkeren G."/>
            <person name="Schirawski J."/>
        </authorList>
    </citation>
    <scope>NUCLEOTIDE SEQUENCE [LARGE SCALE GENOMIC DNA]</scope>
    <source>
        <strain evidence="8">Uh4875-4</strain>
    </source>
</reference>
<dbReference type="GO" id="GO:0016020">
    <property type="term" value="C:membrane"/>
    <property type="evidence" value="ECO:0007669"/>
    <property type="project" value="TreeGrafter"/>
</dbReference>
<dbReference type="FunFam" id="1.10.260.100:FF:000011">
    <property type="entry name" value="TPR Domain containing protein"/>
    <property type="match status" value="1"/>
</dbReference>
<keyword evidence="8" id="KW-1185">Reference proteome</keyword>
<feature type="region of interest" description="Disordered" evidence="5">
    <location>
        <begin position="224"/>
        <end position="257"/>
    </location>
</feature>
<evidence type="ECO:0000313" key="7">
    <source>
        <dbReference type="EMBL" id="CCF49835.1"/>
    </source>
</evidence>
<dbReference type="Pfam" id="PF16546">
    <property type="entry name" value="SGTA_dimer"/>
    <property type="match status" value="1"/>
</dbReference>
<dbReference type="SUPFAM" id="SSF48452">
    <property type="entry name" value="TPR-like"/>
    <property type="match status" value="1"/>
</dbReference>
<comment type="caution">
    <text evidence="7">The sequence shown here is derived from an EMBL/GenBank/DDBJ whole genome shotgun (WGS) entry which is preliminary data.</text>
</comment>
<name>I2FSE2_USTHO</name>
<dbReference type="OrthoDB" id="2335338at2759"/>
<comment type="similarity">
    <text evidence="1">Belongs to the SGT family.</text>
</comment>
<dbReference type="Gene3D" id="1.25.40.10">
    <property type="entry name" value="Tetratricopeptide repeat domain"/>
    <property type="match status" value="1"/>
</dbReference>
<dbReference type="InterPro" id="IPR019734">
    <property type="entry name" value="TPR_rpt"/>
</dbReference>
<keyword evidence="2" id="KW-0677">Repeat</keyword>
<dbReference type="PANTHER" id="PTHR45831">
    <property type="entry name" value="LD24721P"/>
    <property type="match status" value="1"/>
</dbReference>
<evidence type="ECO:0000313" key="8">
    <source>
        <dbReference type="Proteomes" id="UP000006174"/>
    </source>
</evidence>
<accession>I2FSE2</accession>
<feature type="region of interest" description="Disordered" evidence="5">
    <location>
        <begin position="345"/>
        <end position="365"/>
    </location>
</feature>
<sequence length="365" mass="37385">MSSQQTPLAYAVTQWLQQSSTSLPADQKAKLEQAAKSISEAFGVDTSSSEQQAKYGSGPGLQAIFDIFLKTQAKTQAKMGGSAPTPAAAPSGPSTSAPTSSFKPSDEDLAKAEQLKAEGNKAMSAKDFGAAIEAYGKAIELNPISPVYFSNRAAAFSQIGQHDQAIDDAEQASKIDPTFGKAYSRLGHALFSSGRFQEAVEAYSKGVQVDPTNEVLKKGLAASKEQLSSSSSSTGASASAPSASRDALSSPSAGADAGAGAGGFPNFGGGAGGMPDLASMMNNPMIAQMAQNLMSNPDSLASLMNNPMLRQAAERFGSGGGMPDMNAMMNDPAMRDMARNFMGGAGRGAGGNNGGNNNNNNNMYG</sequence>
<feature type="compositionally biased region" description="Low complexity" evidence="5">
    <location>
        <begin position="80"/>
        <end position="101"/>
    </location>
</feature>
<dbReference type="Gene3D" id="1.20.5.420">
    <property type="entry name" value="Immunoglobulin FC, subunit C"/>
    <property type="match status" value="1"/>
</dbReference>
<dbReference type="GO" id="GO:0072380">
    <property type="term" value="C:TRC complex"/>
    <property type="evidence" value="ECO:0007669"/>
    <property type="project" value="TreeGrafter"/>
</dbReference>
<dbReference type="FunFam" id="1.25.40.10:FF:000207">
    <property type="entry name" value="Small glutamine-rich tetratricopeptide repeat-containing protein"/>
    <property type="match status" value="1"/>
</dbReference>
<dbReference type="GO" id="GO:0060090">
    <property type="term" value="F:molecular adaptor activity"/>
    <property type="evidence" value="ECO:0007669"/>
    <property type="project" value="TreeGrafter"/>
</dbReference>
<evidence type="ECO:0000256" key="4">
    <source>
        <dbReference type="PROSITE-ProRule" id="PRU00339"/>
    </source>
</evidence>
<keyword evidence="3 4" id="KW-0802">TPR repeat</keyword>
<dbReference type="AlphaFoldDB" id="I2FSE2"/>
<dbReference type="STRING" id="1128400.I2FSE2"/>
<dbReference type="InterPro" id="IPR011990">
    <property type="entry name" value="TPR-like_helical_dom_sf"/>
</dbReference>
<dbReference type="InterPro" id="IPR047150">
    <property type="entry name" value="SGT"/>
</dbReference>
<feature type="region of interest" description="Disordered" evidence="5">
    <location>
        <begin position="76"/>
        <end position="109"/>
    </location>
</feature>
<feature type="compositionally biased region" description="Gly residues" evidence="5">
    <location>
        <begin position="345"/>
        <end position="354"/>
    </location>
</feature>
<feature type="compositionally biased region" description="Low complexity" evidence="5">
    <location>
        <begin position="224"/>
        <end position="256"/>
    </location>
</feature>
<evidence type="ECO:0000259" key="6">
    <source>
        <dbReference type="Pfam" id="PF16546"/>
    </source>
</evidence>
<dbReference type="HOGENOM" id="CLU_044224_1_1_1"/>
<dbReference type="PANTHER" id="PTHR45831:SF2">
    <property type="entry name" value="LD24721P"/>
    <property type="match status" value="1"/>
</dbReference>
<dbReference type="OMA" id="DMARNMM"/>
<dbReference type="Proteomes" id="UP000006174">
    <property type="component" value="Unassembled WGS sequence"/>
</dbReference>
<dbReference type="eggNOG" id="KOG0553">
    <property type="taxonomic scope" value="Eukaryota"/>
</dbReference>
<dbReference type="PROSITE" id="PS50005">
    <property type="entry name" value="TPR"/>
    <property type="match status" value="2"/>
</dbReference>
<evidence type="ECO:0000256" key="5">
    <source>
        <dbReference type="SAM" id="MobiDB-lite"/>
    </source>
</evidence>
<gene>
    <name evidence="7" type="ORF">UHOR_08187</name>
</gene>
<proteinExistence type="inferred from homology"/>
<feature type="domain" description="SGTA homodimerisation" evidence="6">
    <location>
        <begin position="8"/>
        <end position="66"/>
    </location>
</feature>
<evidence type="ECO:0000256" key="2">
    <source>
        <dbReference type="ARBA" id="ARBA00022737"/>
    </source>
</evidence>
<protein>
    <recommendedName>
        <fullName evidence="6">SGTA homodimerisation domain-containing protein</fullName>
    </recommendedName>
</protein>
<dbReference type="Pfam" id="PF13181">
    <property type="entry name" value="TPR_8"/>
    <property type="match status" value="2"/>
</dbReference>
<evidence type="ECO:0000256" key="1">
    <source>
        <dbReference type="ARBA" id="ARBA00008175"/>
    </source>
</evidence>
<dbReference type="GO" id="GO:0006620">
    <property type="term" value="P:post-translational protein targeting to endoplasmic reticulum membrane"/>
    <property type="evidence" value="ECO:0007669"/>
    <property type="project" value="TreeGrafter"/>
</dbReference>
<dbReference type="PROSITE" id="PS50293">
    <property type="entry name" value="TPR_REGION"/>
    <property type="match status" value="1"/>
</dbReference>
<evidence type="ECO:0000256" key="3">
    <source>
        <dbReference type="ARBA" id="ARBA00022803"/>
    </source>
</evidence>
<dbReference type="InterPro" id="IPR032374">
    <property type="entry name" value="SGTA_dimer"/>
</dbReference>
<feature type="repeat" description="TPR" evidence="4">
    <location>
        <begin position="180"/>
        <end position="213"/>
    </location>
</feature>
<feature type="repeat" description="TPR" evidence="4">
    <location>
        <begin position="112"/>
        <end position="145"/>
    </location>
</feature>